<dbReference type="RefSeq" id="WP_343877726.1">
    <property type="nucleotide sequence ID" value="NZ_BAAAIJ010000007.1"/>
</dbReference>
<dbReference type="Proteomes" id="UP001597307">
    <property type="component" value="Unassembled WGS sequence"/>
</dbReference>
<feature type="compositionally biased region" description="Basic residues" evidence="5">
    <location>
        <begin position="231"/>
        <end position="246"/>
    </location>
</feature>
<evidence type="ECO:0000256" key="3">
    <source>
        <dbReference type="ARBA" id="ARBA00023125"/>
    </source>
</evidence>
<reference evidence="8" key="1">
    <citation type="journal article" date="2019" name="Int. J. Syst. Evol. Microbiol.">
        <title>The Global Catalogue of Microorganisms (GCM) 10K type strain sequencing project: providing services to taxonomists for standard genome sequencing and annotation.</title>
        <authorList>
            <consortium name="The Broad Institute Genomics Platform"/>
            <consortium name="The Broad Institute Genome Sequencing Center for Infectious Disease"/>
            <person name="Wu L."/>
            <person name="Ma J."/>
        </authorList>
    </citation>
    <scope>NUCLEOTIDE SEQUENCE [LARGE SCALE GENOMIC DNA]</scope>
    <source>
        <strain evidence="8">JCM 11496</strain>
    </source>
</reference>
<dbReference type="SUPFAM" id="SSF53850">
    <property type="entry name" value="Periplasmic binding protein-like II"/>
    <property type="match status" value="1"/>
</dbReference>
<feature type="region of interest" description="Disordered" evidence="5">
    <location>
        <begin position="175"/>
        <end position="246"/>
    </location>
</feature>
<feature type="compositionally biased region" description="Low complexity" evidence="5">
    <location>
        <begin position="219"/>
        <end position="230"/>
    </location>
</feature>
<dbReference type="CDD" id="cd08414">
    <property type="entry name" value="PBP2_LTTR_aromatics_like"/>
    <property type="match status" value="1"/>
</dbReference>
<keyword evidence="2" id="KW-0805">Transcription regulation</keyword>
<evidence type="ECO:0000313" key="8">
    <source>
        <dbReference type="Proteomes" id="UP001597307"/>
    </source>
</evidence>
<evidence type="ECO:0000256" key="1">
    <source>
        <dbReference type="ARBA" id="ARBA00009437"/>
    </source>
</evidence>
<sequence>MSEPQPRVLTVGFVPGVTPGKWVSRWRDRFPEKPLETREYEAASQEEALRAGTVDLGFVRLPVDREGFSVIPLYEEQPVVVAGKDHELSLFDEVPLAELVAENQLDVISNGGEKAAIELAATGVGVVIVPMSIARLYARRDAVYRPVLDGQPTTIAVAWLSENTDEDIEEFIGIVRGRTERSSRQPSAKEPEKKQKKAQKAANRKQPSSGAAKPTQRTGGPKKSPAGGKKQAPRGRKPGSGGRGRR</sequence>
<comment type="similarity">
    <text evidence="1">Belongs to the LysR transcriptional regulatory family.</text>
</comment>
<dbReference type="Gene3D" id="3.40.190.10">
    <property type="entry name" value="Periplasmic binding protein-like II"/>
    <property type="match status" value="2"/>
</dbReference>
<protein>
    <submittedName>
        <fullName evidence="7">LysR family substrate-binding domain-containing protein</fullName>
    </submittedName>
</protein>
<feature type="domain" description="LysR substrate-binding" evidence="6">
    <location>
        <begin position="8"/>
        <end position="105"/>
    </location>
</feature>
<dbReference type="Gene3D" id="3.40.190.290">
    <property type="match status" value="1"/>
</dbReference>
<evidence type="ECO:0000313" key="7">
    <source>
        <dbReference type="EMBL" id="MFD1845496.1"/>
    </source>
</evidence>
<evidence type="ECO:0000256" key="4">
    <source>
        <dbReference type="ARBA" id="ARBA00023163"/>
    </source>
</evidence>
<comment type="caution">
    <text evidence="7">The sequence shown here is derived from an EMBL/GenBank/DDBJ whole genome shotgun (WGS) entry which is preliminary data.</text>
</comment>
<keyword evidence="8" id="KW-1185">Reference proteome</keyword>
<dbReference type="EMBL" id="JBHUGA010000006">
    <property type="protein sequence ID" value="MFD1845496.1"/>
    <property type="molecule type" value="Genomic_DNA"/>
</dbReference>
<proteinExistence type="inferred from homology"/>
<name>A0ABW4Q2C1_9MICC</name>
<feature type="compositionally biased region" description="Basic and acidic residues" evidence="5">
    <location>
        <begin position="177"/>
        <end position="193"/>
    </location>
</feature>
<evidence type="ECO:0000259" key="6">
    <source>
        <dbReference type="Pfam" id="PF03466"/>
    </source>
</evidence>
<organism evidence="7 8">
    <name type="scientific">Arthrobacter flavus</name>
    <dbReference type="NCBI Taxonomy" id="95172"/>
    <lineage>
        <taxon>Bacteria</taxon>
        <taxon>Bacillati</taxon>
        <taxon>Actinomycetota</taxon>
        <taxon>Actinomycetes</taxon>
        <taxon>Micrococcales</taxon>
        <taxon>Micrococcaceae</taxon>
        <taxon>Arthrobacter</taxon>
    </lineage>
</organism>
<dbReference type="PANTHER" id="PTHR30346:SF0">
    <property type="entry name" value="HCA OPERON TRANSCRIPTIONAL ACTIVATOR HCAR"/>
    <property type="match status" value="1"/>
</dbReference>
<gene>
    <name evidence="7" type="ORF">ACFSFX_02660</name>
</gene>
<accession>A0ABW4Q2C1</accession>
<evidence type="ECO:0000256" key="2">
    <source>
        <dbReference type="ARBA" id="ARBA00023015"/>
    </source>
</evidence>
<keyword evidence="3" id="KW-0238">DNA-binding</keyword>
<keyword evidence="4" id="KW-0804">Transcription</keyword>
<feature type="compositionally biased region" description="Basic residues" evidence="5">
    <location>
        <begin position="194"/>
        <end position="203"/>
    </location>
</feature>
<dbReference type="Pfam" id="PF03466">
    <property type="entry name" value="LysR_substrate"/>
    <property type="match status" value="1"/>
</dbReference>
<dbReference type="InterPro" id="IPR005119">
    <property type="entry name" value="LysR_subst-bd"/>
</dbReference>
<dbReference type="PANTHER" id="PTHR30346">
    <property type="entry name" value="TRANSCRIPTIONAL DUAL REGULATOR HCAR-RELATED"/>
    <property type="match status" value="1"/>
</dbReference>
<evidence type="ECO:0000256" key="5">
    <source>
        <dbReference type="SAM" id="MobiDB-lite"/>
    </source>
</evidence>